<evidence type="ECO:0000259" key="6">
    <source>
        <dbReference type="Pfam" id="PF22536"/>
    </source>
</evidence>
<keyword evidence="3 5" id="KW-0804">Transcription</keyword>
<comment type="subcellular location">
    <subcellularLocation>
        <location evidence="1 5">Nucleus</location>
    </subcellularLocation>
</comment>
<dbReference type="Pfam" id="PF22536">
    <property type="entry name" value="WHD_POLR3C"/>
    <property type="match status" value="1"/>
</dbReference>
<protein>
    <recommendedName>
        <fullName evidence="5">DNA-directed RNA polymerase III subunit RPC3</fullName>
        <shortName evidence="5">RNA polymerase III subunit C3</shortName>
    </recommendedName>
</protein>
<name>A0A8S4QE15_9NEOP</name>
<dbReference type="EMBL" id="CAKXAJ010001568">
    <property type="protein sequence ID" value="CAH2207896.1"/>
    <property type="molecule type" value="Genomic_DNA"/>
</dbReference>
<gene>
    <name evidence="7" type="primary">jg6039</name>
    <name evidence="7" type="ORF">PAEG_LOCUS515</name>
</gene>
<accession>A0A8S4QE15</accession>
<dbReference type="InterPro" id="IPR055207">
    <property type="entry name" value="POLR3C_WHD"/>
</dbReference>
<dbReference type="InterPro" id="IPR036388">
    <property type="entry name" value="WH-like_DNA-bd_sf"/>
</dbReference>
<keyword evidence="8" id="KW-1185">Reference proteome</keyword>
<dbReference type="OrthoDB" id="272392at2759"/>
<evidence type="ECO:0000313" key="7">
    <source>
        <dbReference type="EMBL" id="CAH2207896.1"/>
    </source>
</evidence>
<feature type="domain" description="DNA-directed RNA polymerase III subunit RPC3 winged-helix" evidence="6">
    <location>
        <begin position="63"/>
        <end position="139"/>
    </location>
</feature>
<comment type="similarity">
    <text evidence="5">Belongs to the eukaryotic RPC3/POLR3C RNA polymerase subunit family.</text>
</comment>
<dbReference type="AlphaFoldDB" id="A0A8S4QE15"/>
<reference evidence="7" key="1">
    <citation type="submission" date="2022-03" db="EMBL/GenBank/DDBJ databases">
        <authorList>
            <person name="Lindestad O."/>
        </authorList>
    </citation>
    <scope>NUCLEOTIDE SEQUENCE</scope>
</reference>
<dbReference type="Proteomes" id="UP000838756">
    <property type="component" value="Unassembled WGS sequence"/>
</dbReference>
<evidence type="ECO:0000313" key="8">
    <source>
        <dbReference type="Proteomes" id="UP000838756"/>
    </source>
</evidence>
<evidence type="ECO:0000256" key="5">
    <source>
        <dbReference type="RuleBase" id="RU367076"/>
    </source>
</evidence>
<dbReference type="Gene3D" id="1.10.10.10">
    <property type="entry name" value="Winged helix-like DNA-binding domain superfamily/Winged helix DNA-binding domain"/>
    <property type="match status" value="2"/>
</dbReference>
<proteinExistence type="inferred from homology"/>
<comment type="caution">
    <text evidence="7">The sequence shown here is derived from an EMBL/GenBank/DDBJ whole genome shotgun (WGS) entry which is preliminary data.</text>
</comment>
<evidence type="ECO:0000256" key="4">
    <source>
        <dbReference type="ARBA" id="ARBA00023242"/>
    </source>
</evidence>
<sequence>MDVRESARRIADKPLLSQHIDQYLKVIEENGAEFVRRSGDAGGGQYSVCARKAADQLLEALLDHTVTERLGSKAHRIFRLIRSKKYIEEEDIQKNAMLPNKECKELTYKLLEEHFISVQPMRKAASAGGTAKAIYLYHVKIHEVAHTVREMCYRALHNIISVGAHVRQSHARLLDKQRRVRSIVHGMRIRGEPQHNIDDVLETLTPPELAAVSAAETRLRTLAAAEIELDRALFLLSCYFAYPR</sequence>
<dbReference type="GO" id="GO:0003697">
    <property type="term" value="F:single-stranded DNA binding"/>
    <property type="evidence" value="ECO:0007669"/>
    <property type="project" value="UniProtKB-UniRule"/>
</dbReference>
<dbReference type="GO" id="GO:0005666">
    <property type="term" value="C:RNA polymerase III complex"/>
    <property type="evidence" value="ECO:0007669"/>
    <property type="project" value="UniProtKB-UniRule"/>
</dbReference>
<dbReference type="InterPro" id="IPR039748">
    <property type="entry name" value="RPC3"/>
</dbReference>
<keyword evidence="4 5" id="KW-0539">Nucleus</keyword>
<evidence type="ECO:0000256" key="1">
    <source>
        <dbReference type="ARBA" id="ARBA00004123"/>
    </source>
</evidence>
<keyword evidence="2 5" id="KW-0240">DNA-directed RNA polymerase</keyword>
<comment type="function">
    <text evidence="5">DNA-dependent RNA polymerase catalyzes the transcription of DNA into RNA using the four ribonucleoside triphosphates as substrates. Specific core component of RNA polymerase III which synthesizes small RNAs, such as 5S rRNA and tRNAs.</text>
</comment>
<dbReference type="Pfam" id="PF20912">
    <property type="entry name" value="RPC3_helical"/>
    <property type="match status" value="1"/>
</dbReference>
<dbReference type="Gene3D" id="6.10.140.1450">
    <property type="match status" value="1"/>
</dbReference>
<dbReference type="PANTHER" id="PTHR12949">
    <property type="entry name" value="RNA POLYMERASE III DNA DIRECTED -RELATED"/>
    <property type="match status" value="1"/>
</dbReference>
<organism evidence="7 8">
    <name type="scientific">Pararge aegeria aegeria</name>
    <dbReference type="NCBI Taxonomy" id="348720"/>
    <lineage>
        <taxon>Eukaryota</taxon>
        <taxon>Metazoa</taxon>
        <taxon>Ecdysozoa</taxon>
        <taxon>Arthropoda</taxon>
        <taxon>Hexapoda</taxon>
        <taxon>Insecta</taxon>
        <taxon>Pterygota</taxon>
        <taxon>Neoptera</taxon>
        <taxon>Endopterygota</taxon>
        <taxon>Lepidoptera</taxon>
        <taxon>Glossata</taxon>
        <taxon>Ditrysia</taxon>
        <taxon>Papilionoidea</taxon>
        <taxon>Nymphalidae</taxon>
        <taxon>Satyrinae</taxon>
        <taxon>Satyrini</taxon>
        <taxon>Parargina</taxon>
        <taxon>Pararge</taxon>
    </lineage>
</organism>
<dbReference type="PANTHER" id="PTHR12949:SF0">
    <property type="entry name" value="DNA-DIRECTED RNA POLYMERASE III SUBUNIT RPC3"/>
    <property type="match status" value="1"/>
</dbReference>
<evidence type="ECO:0000256" key="2">
    <source>
        <dbReference type="ARBA" id="ARBA00022478"/>
    </source>
</evidence>
<evidence type="ECO:0000256" key="3">
    <source>
        <dbReference type="ARBA" id="ARBA00023163"/>
    </source>
</evidence>
<comment type="subunit">
    <text evidence="5">Component of the RNA polymerase III (Pol III) complex consisting of 17 subunits.</text>
</comment>